<evidence type="ECO:0000256" key="1">
    <source>
        <dbReference type="SAM" id="SignalP"/>
    </source>
</evidence>
<keyword evidence="1" id="KW-0732">Signal</keyword>
<dbReference type="Proteomes" id="UP000316584">
    <property type="component" value="Chromosome"/>
</dbReference>
<organism evidence="3 4">
    <name type="scientific">Luteimonas granuli</name>
    <dbReference type="NCBI Taxonomy" id="1176533"/>
    <lineage>
        <taxon>Bacteria</taxon>
        <taxon>Pseudomonadati</taxon>
        <taxon>Pseudomonadota</taxon>
        <taxon>Gammaproteobacteria</taxon>
        <taxon>Lysobacterales</taxon>
        <taxon>Lysobacteraceae</taxon>
        <taxon>Luteimonas</taxon>
    </lineage>
</organism>
<feature type="domain" description="Beta-lactamase hydrolase-like protein phosphatase-like" evidence="2">
    <location>
        <begin position="62"/>
        <end position="151"/>
    </location>
</feature>
<dbReference type="SUPFAM" id="SSF52799">
    <property type="entry name" value="(Phosphotyrosine protein) phosphatases II"/>
    <property type="match status" value="1"/>
</dbReference>
<evidence type="ECO:0000259" key="2">
    <source>
        <dbReference type="Pfam" id="PF04273"/>
    </source>
</evidence>
<dbReference type="Pfam" id="PF04273">
    <property type="entry name" value="BLH_phosphatase"/>
    <property type="match status" value="1"/>
</dbReference>
<dbReference type="InterPro" id="IPR029021">
    <property type="entry name" value="Prot-tyrosine_phosphatase-like"/>
</dbReference>
<feature type="chain" id="PRO_5021984580" description="Beta-lactamase hydrolase-like protein phosphatase-like domain-containing protein" evidence="1">
    <location>
        <begin position="27"/>
        <end position="205"/>
    </location>
</feature>
<dbReference type="EMBL" id="CP042218">
    <property type="protein sequence ID" value="QDW66033.1"/>
    <property type="molecule type" value="Genomic_DNA"/>
</dbReference>
<keyword evidence="4" id="KW-1185">Reference proteome</keyword>
<sequence length="205" mass="20669">MRAGHAVVGIVLVAALAAAGAGCALQAGRQGGAEVTGMEEAVAASALEGFANPAEGIHSGGRISAADLPALGAAGVRHVIDLTADGETPDFDEAAAVRAAGMRYDNLPVRGAEGLTRENVVAFDRLLEGIDGPTLVHCASGNRVGALAALRAAWLDGADDEAAVAEGRRWGLRGLEGEVRGRLQRERCLATARGEEALARCAAGG</sequence>
<reference evidence="3 4" key="1">
    <citation type="submission" date="2019-07" db="EMBL/GenBank/DDBJ databases">
        <title>Full genome sequence of Luteimonas sp. Gr-4.</title>
        <authorList>
            <person name="Im W.-T."/>
        </authorList>
    </citation>
    <scope>NUCLEOTIDE SEQUENCE [LARGE SCALE GENOMIC DNA]</scope>
    <source>
        <strain evidence="3 4">Gr-4</strain>
    </source>
</reference>
<dbReference type="PROSITE" id="PS51257">
    <property type="entry name" value="PROKAR_LIPOPROTEIN"/>
    <property type="match status" value="1"/>
</dbReference>
<evidence type="ECO:0000313" key="4">
    <source>
        <dbReference type="Proteomes" id="UP000316584"/>
    </source>
</evidence>
<feature type="signal peptide" evidence="1">
    <location>
        <begin position="1"/>
        <end position="26"/>
    </location>
</feature>
<dbReference type="OrthoDB" id="270335at2"/>
<proteinExistence type="predicted"/>
<dbReference type="InterPro" id="IPR005939">
    <property type="entry name" value="BLH_phosphatase-like"/>
</dbReference>
<name>A0A518N285_9GAMM</name>
<dbReference type="GO" id="GO:0016787">
    <property type="term" value="F:hydrolase activity"/>
    <property type="evidence" value="ECO:0007669"/>
    <property type="project" value="InterPro"/>
</dbReference>
<evidence type="ECO:0000313" key="3">
    <source>
        <dbReference type="EMBL" id="QDW66033.1"/>
    </source>
</evidence>
<dbReference type="AlphaFoldDB" id="A0A518N285"/>
<protein>
    <recommendedName>
        <fullName evidence="2">Beta-lactamase hydrolase-like protein phosphatase-like domain-containing protein</fullName>
    </recommendedName>
</protein>
<gene>
    <name evidence="3" type="ORF">FPZ22_03270</name>
</gene>
<dbReference type="KEGG" id="lug:FPZ22_03270"/>
<accession>A0A518N285</accession>
<dbReference type="Gene3D" id="3.90.190.10">
    <property type="entry name" value="Protein tyrosine phosphatase superfamily"/>
    <property type="match status" value="1"/>
</dbReference>